<protein>
    <submittedName>
        <fullName evidence="1">Glycosyltransferase family 1 protein</fullName>
    </submittedName>
</protein>
<accession>A0ABS5M5X1</accession>
<dbReference type="Gene3D" id="3.40.50.2000">
    <property type="entry name" value="Glycogen Phosphorylase B"/>
    <property type="match status" value="2"/>
</dbReference>
<evidence type="ECO:0000313" key="1">
    <source>
        <dbReference type="EMBL" id="MBS3182056.1"/>
    </source>
</evidence>
<keyword evidence="2" id="KW-1185">Reference proteome</keyword>
<dbReference type="Pfam" id="PF13692">
    <property type="entry name" value="Glyco_trans_1_4"/>
    <property type="match status" value="1"/>
</dbReference>
<name>A0ABS5M5X1_9MICO</name>
<reference evidence="1 2" key="1">
    <citation type="submission" date="2021-02" db="EMBL/GenBank/DDBJ databases">
        <title>Draft genome and description of Leucobacter sp nov strain Marseille-Q4368.</title>
        <authorList>
            <person name="Boxberger M."/>
            <person name="La Scola B."/>
        </authorList>
    </citation>
    <scope>NUCLEOTIDE SEQUENCE [LARGE SCALE GENOMIC DNA]</scope>
    <source>
        <strain evidence="1 2">Marseille-Q4368</strain>
    </source>
</reference>
<dbReference type="EMBL" id="JAFEVO010000001">
    <property type="protein sequence ID" value="MBS3182056.1"/>
    <property type="molecule type" value="Genomic_DNA"/>
</dbReference>
<dbReference type="SUPFAM" id="SSF53756">
    <property type="entry name" value="UDP-Glycosyltransferase/glycogen phosphorylase"/>
    <property type="match status" value="1"/>
</dbReference>
<dbReference type="Proteomes" id="UP000811492">
    <property type="component" value="Unassembled WGS sequence"/>
</dbReference>
<comment type="caution">
    <text evidence="1">The sequence shown here is derived from an EMBL/GenBank/DDBJ whole genome shotgun (WGS) entry which is preliminary data.</text>
</comment>
<proteinExistence type="predicted"/>
<evidence type="ECO:0000313" key="2">
    <source>
        <dbReference type="Proteomes" id="UP000811492"/>
    </source>
</evidence>
<dbReference type="RefSeq" id="WP_211649063.1">
    <property type="nucleotide sequence ID" value="NZ_JAFEVO010000001.1"/>
</dbReference>
<gene>
    <name evidence="1" type="ORF">JSQ98_07600</name>
</gene>
<sequence length="394" mass="44383">MNISKRVRDGGSDAQRPTLLIVSFSRIVADARLLKQIRAFTPDYEVTTCGYGPQPDENVAHIEIDDAVSTQLKQLQGIALRARLYRFAYWVSPQARQARRLLRSATFDAVLANDLDTAGAVLAVFESRRIHLDLHEFWPGRHDDVAEWTALRAPFYSWQLRKWATQARSVTTINESLAERYSDDFGLRCGVVTNATEFQELAPGSVKQPIRFVHSGASQVNRRLERMMRAVARSTTGATIDLYLVGTGSAYYRSLQDLARDLGERVRILPPVSHADLVSTLNQYDVGLPFLPPTTTNIRMSLPNKFFDYVQARLAILTGPTPPMKELVEKFDLGVVTADFEEESLVRAIETLDVERIQSWKRNADAAAEPLSAERQNAGWLEPISHIAEETRQR</sequence>
<organism evidence="1 2">
    <name type="scientific">Leucobacter manosquensis</name>
    <dbReference type="NCBI Taxonomy" id="2810611"/>
    <lineage>
        <taxon>Bacteria</taxon>
        <taxon>Bacillati</taxon>
        <taxon>Actinomycetota</taxon>
        <taxon>Actinomycetes</taxon>
        <taxon>Micrococcales</taxon>
        <taxon>Microbacteriaceae</taxon>
        <taxon>Leucobacter</taxon>
    </lineage>
</organism>